<comment type="caution">
    <text evidence="1">The sequence shown here is derived from an EMBL/GenBank/DDBJ whole genome shotgun (WGS) entry which is preliminary data.</text>
</comment>
<reference evidence="1 2" key="1">
    <citation type="journal article" date="2016" name="Nat. Commun.">
        <title>Thousands of microbial genomes shed light on interconnected biogeochemical processes in an aquifer system.</title>
        <authorList>
            <person name="Anantharaman K."/>
            <person name="Brown C.T."/>
            <person name="Hug L.A."/>
            <person name="Sharon I."/>
            <person name="Castelle C.J."/>
            <person name="Probst A.J."/>
            <person name="Thomas B.C."/>
            <person name="Singh A."/>
            <person name="Wilkins M.J."/>
            <person name="Karaoz U."/>
            <person name="Brodie E.L."/>
            <person name="Williams K.H."/>
            <person name="Hubbard S.S."/>
            <person name="Banfield J.F."/>
        </authorList>
    </citation>
    <scope>NUCLEOTIDE SEQUENCE [LARGE SCALE GENOMIC DNA]</scope>
</reference>
<dbReference type="EMBL" id="MEVT01000004">
    <property type="protein sequence ID" value="OGC63700.1"/>
    <property type="molecule type" value="Genomic_DNA"/>
</dbReference>
<evidence type="ECO:0000313" key="1">
    <source>
        <dbReference type="EMBL" id="OGC63700.1"/>
    </source>
</evidence>
<organism evidence="1 2">
    <name type="scientific">candidate division WWE3 bacterium RIFOXYA2_FULL_46_9</name>
    <dbReference type="NCBI Taxonomy" id="1802636"/>
    <lineage>
        <taxon>Bacteria</taxon>
        <taxon>Katanobacteria</taxon>
    </lineage>
</organism>
<protein>
    <recommendedName>
        <fullName evidence="3">DUF4145 domain-containing protein</fullName>
    </recommendedName>
</protein>
<proteinExistence type="predicted"/>
<accession>A0A1F4W2V3</accession>
<name>A0A1F4W2V3_UNCKA</name>
<evidence type="ECO:0000313" key="2">
    <source>
        <dbReference type="Proteomes" id="UP000176614"/>
    </source>
</evidence>
<gene>
    <name evidence="1" type="ORF">A2264_04965</name>
</gene>
<evidence type="ECO:0008006" key="3">
    <source>
        <dbReference type="Google" id="ProtNLM"/>
    </source>
</evidence>
<dbReference type="AlphaFoldDB" id="A0A1F4W2V3"/>
<dbReference type="Proteomes" id="UP000176614">
    <property type="component" value="Unassembled WGS sequence"/>
</dbReference>
<sequence>MVLNLFKLFSFGSGWGRSSVSSASEARIRDDWKKINAAIASKSPAQLRQALIMADRSLDAALKDISDGESMGERLKSAENRFDRYLYSNIWGAHKIRNNLVHEAGFEPPHFILTENITVFKEALRALGVII</sequence>